<organism evidence="2 3">
    <name type="scientific">Zoogloea oleivorans</name>
    <dbReference type="NCBI Taxonomy" id="1552750"/>
    <lineage>
        <taxon>Bacteria</taxon>
        <taxon>Pseudomonadati</taxon>
        <taxon>Pseudomonadota</taxon>
        <taxon>Betaproteobacteria</taxon>
        <taxon>Rhodocyclales</taxon>
        <taxon>Zoogloeaceae</taxon>
        <taxon>Zoogloea</taxon>
    </lineage>
</organism>
<accession>A0A6C2D547</accession>
<keyword evidence="3" id="KW-1185">Reference proteome</keyword>
<gene>
    <name evidence="2" type="ORF">ETQ85_02225</name>
</gene>
<dbReference type="OrthoDB" id="6356376at2"/>
<comment type="caution">
    <text evidence="2">The sequence shown here is derived from an EMBL/GenBank/DDBJ whole genome shotgun (WGS) entry which is preliminary data.</text>
</comment>
<evidence type="ECO:0000256" key="1">
    <source>
        <dbReference type="SAM" id="SignalP"/>
    </source>
</evidence>
<protein>
    <recommendedName>
        <fullName evidence="4">DUF1631 family protein</fullName>
    </recommendedName>
</protein>
<evidence type="ECO:0000313" key="3">
    <source>
        <dbReference type="Proteomes" id="UP000389128"/>
    </source>
</evidence>
<proteinExistence type="predicted"/>
<dbReference type="EMBL" id="SDKK01000002">
    <property type="protein sequence ID" value="TYC61698.1"/>
    <property type="molecule type" value="Genomic_DNA"/>
</dbReference>
<dbReference type="Pfam" id="PF20112">
    <property type="entry name" value="DUF6502"/>
    <property type="match status" value="1"/>
</dbReference>
<reference evidence="2 3" key="1">
    <citation type="submission" date="2019-01" db="EMBL/GenBank/DDBJ databases">
        <title>Zoogloea oleivorans genome sequencing and assembly.</title>
        <authorList>
            <person name="Tancsics A."/>
            <person name="Farkas M."/>
            <person name="Kriszt B."/>
            <person name="Maroti G."/>
            <person name="Horvath B."/>
        </authorList>
    </citation>
    <scope>NUCLEOTIDE SEQUENCE [LARGE SCALE GENOMIC DNA]</scope>
    <source>
        <strain evidence="2 3">Buc</strain>
    </source>
</reference>
<keyword evidence="1" id="KW-0732">Signal</keyword>
<dbReference type="Proteomes" id="UP000389128">
    <property type="component" value="Unassembled WGS sequence"/>
</dbReference>
<feature type="chain" id="PRO_5025507926" description="DUF1631 family protein" evidence="1">
    <location>
        <begin position="21"/>
        <end position="271"/>
    </location>
</feature>
<evidence type="ECO:0008006" key="4">
    <source>
        <dbReference type="Google" id="ProtNLM"/>
    </source>
</evidence>
<name>A0A6C2D547_9RHOO</name>
<dbReference type="AlphaFoldDB" id="A0A6C2D547"/>
<evidence type="ECO:0000313" key="2">
    <source>
        <dbReference type="EMBL" id="TYC61698.1"/>
    </source>
</evidence>
<feature type="signal peptide" evidence="1">
    <location>
        <begin position="1"/>
        <end position="20"/>
    </location>
</feature>
<sequence>MRALLGPIARLALAQGVSFAALEEMMKEAFVDEAVKAQPAQAPSRLVSRISVATGLNRREVTRLTRQQRAIRAVRASPATEVFTRWMTDPQWCEGAGEPKPLPRVAPADGAPSFESLAHAVTRDVHPRSLLDELCRLGIAQLDDTTDTVRLVRNAFVPSDAQGPMLGFLGDNVGDHLMAAVSNVLAQEPPHFEQAVFADELSAESLVAIRSFVLGQWKSLMHGAVPLLEGLIEDDRQQGRRQDQRIRIGLYSYAADAALPSSAPDQVESKT</sequence>
<dbReference type="InterPro" id="IPR045445">
    <property type="entry name" value="DUF6502"/>
</dbReference>